<dbReference type="PANTHER" id="PTHR42770">
    <property type="entry name" value="AMINO ACID TRANSPORTER-RELATED"/>
    <property type="match status" value="1"/>
</dbReference>
<feature type="transmembrane region" description="Helical" evidence="5">
    <location>
        <begin position="168"/>
        <end position="187"/>
    </location>
</feature>
<evidence type="ECO:0000313" key="7">
    <source>
        <dbReference type="EMBL" id="GLL07248.1"/>
    </source>
</evidence>
<dbReference type="Pfam" id="PF00324">
    <property type="entry name" value="AA_permease"/>
    <property type="match status" value="1"/>
</dbReference>
<evidence type="ECO:0000256" key="3">
    <source>
        <dbReference type="ARBA" id="ARBA00022989"/>
    </source>
</evidence>
<feature type="transmembrane region" description="Helical" evidence="5">
    <location>
        <begin position="103"/>
        <end position="130"/>
    </location>
</feature>
<evidence type="ECO:0000313" key="8">
    <source>
        <dbReference type="Proteomes" id="UP001143480"/>
    </source>
</evidence>
<organism evidence="7 8">
    <name type="scientific">Dactylosporangium matsuzakiense</name>
    <dbReference type="NCBI Taxonomy" id="53360"/>
    <lineage>
        <taxon>Bacteria</taxon>
        <taxon>Bacillati</taxon>
        <taxon>Actinomycetota</taxon>
        <taxon>Actinomycetes</taxon>
        <taxon>Micromonosporales</taxon>
        <taxon>Micromonosporaceae</taxon>
        <taxon>Dactylosporangium</taxon>
    </lineage>
</organism>
<sequence length="516" mass="53468">MSTSFPAPVQRGRPSNVLASLERTRLGLGRLIASAFAAVAPATVVFGGATGGWAVTGVVQMPLAYVATAVVLAVFSVGYVAMSRQIVNAGAFYSYITAGLGRIPGVAAAMTALQAYTVMQIGLAGGFGYGLHQTLLAFGHDVPWWLLSGAACLVVAVLGLLRVDLSGTILAILLAAELVIVLVFAAAHIAHPAGGVTTFDALSPAHLSLAGLAVAACVTIAGYVGFESAPVYSEEARDASRTVPRATFITLLVAMGVYAVGSWAMADAAGPDQVVSLAGTHFSELPFVLAQPYLGEVWLDAGHILFSTSLFAAMLSFHNTAARYTFALGRERVLPAAFERFNAASAPVWGSLMQTALAFTTIAVFAANGWDPFLVLFFAGTVLGGFGVLLLMTVTSVAVLRYFARQRLRRDNFGVWATVVAPVLSAALLALVTVLTVWHFDLLVGVPATSAWRYTLPASFAVAAVLGAARAVYLRGTRPSAYAGIGQGAPDLGTTITPAPAPAVAAGPAELPRRSR</sequence>
<feature type="domain" description="Amino acid permease/ SLC12A" evidence="6">
    <location>
        <begin position="43"/>
        <end position="464"/>
    </location>
</feature>
<feature type="transmembrane region" description="Helical" evidence="5">
    <location>
        <begin position="304"/>
        <end position="326"/>
    </location>
</feature>
<reference evidence="7" key="2">
    <citation type="submission" date="2023-01" db="EMBL/GenBank/DDBJ databases">
        <authorList>
            <person name="Sun Q."/>
            <person name="Evtushenko L."/>
        </authorList>
    </citation>
    <scope>NUCLEOTIDE SEQUENCE</scope>
    <source>
        <strain evidence="7">VKM Ac-1321</strain>
    </source>
</reference>
<evidence type="ECO:0000256" key="4">
    <source>
        <dbReference type="ARBA" id="ARBA00023136"/>
    </source>
</evidence>
<dbReference type="AlphaFoldDB" id="A0A9W6KTZ5"/>
<evidence type="ECO:0000256" key="1">
    <source>
        <dbReference type="ARBA" id="ARBA00004141"/>
    </source>
</evidence>
<feature type="transmembrane region" description="Helical" evidence="5">
    <location>
        <begin position="207"/>
        <end position="226"/>
    </location>
</feature>
<keyword evidence="8" id="KW-1185">Reference proteome</keyword>
<feature type="transmembrane region" description="Helical" evidence="5">
    <location>
        <begin position="142"/>
        <end position="161"/>
    </location>
</feature>
<dbReference type="GO" id="GO:0055085">
    <property type="term" value="P:transmembrane transport"/>
    <property type="evidence" value="ECO:0007669"/>
    <property type="project" value="InterPro"/>
</dbReference>
<feature type="transmembrane region" description="Helical" evidence="5">
    <location>
        <begin position="31"/>
        <end position="56"/>
    </location>
</feature>
<proteinExistence type="predicted"/>
<dbReference type="EMBL" id="BSFP01000089">
    <property type="protein sequence ID" value="GLL07248.1"/>
    <property type="molecule type" value="Genomic_DNA"/>
</dbReference>
<reference evidence="7" key="1">
    <citation type="journal article" date="2014" name="Int. J. Syst. Evol. Microbiol.">
        <title>Complete genome sequence of Corynebacterium casei LMG S-19264T (=DSM 44701T), isolated from a smear-ripened cheese.</title>
        <authorList>
            <consortium name="US DOE Joint Genome Institute (JGI-PGF)"/>
            <person name="Walter F."/>
            <person name="Albersmeier A."/>
            <person name="Kalinowski J."/>
            <person name="Ruckert C."/>
        </authorList>
    </citation>
    <scope>NUCLEOTIDE SEQUENCE</scope>
    <source>
        <strain evidence="7">VKM Ac-1321</strain>
    </source>
</reference>
<keyword evidence="4 5" id="KW-0472">Membrane</keyword>
<dbReference type="PANTHER" id="PTHR42770:SF16">
    <property type="entry name" value="AMINO ACID PERMEASE"/>
    <property type="match status" value="1"/>
</dbReference>
<dbReference type="RefSeq" id="WP_271190089.1">
    <property type="nucleotide sequence ID" value="NZ_BSFP01000089.1"/>
</dbReference>
<keyword evidence="3 5" id="KW-1133">Transmembrane helix</keyword>
<feature type="transmembrane region" description="Helical" evidence="5">
    <location>
        <begin position="346"/>
        <end position="367"/>
    </location>
</feature>
<dbReference type="Gene3D" id="1.20.1740.10">
    <property type="entry name" value="Amino acid/polyamine transporter I"/>
    <property type="match status" value="1"/>
</dbReference>
<dbReference type="InterPro" id="IPR050367">
    <property type="entry name" value="APC_superfamily"/>
</dbReference>
<keyword evidence="2 5" id="KW-0812">Transmembrane</keyword>
<protein>
    <submittedName>
        <fullName evidence="7">Amino acid permease</fullName>
    </submittedName>
</protein>
<evidence type="ECO:0000256" key="2">
    <source>
        <dbReference type="ARBA" id="ARBA00022692"/>
    </source>
</evidence>
<name>A0A9W6KTZ5_9ACTN</name>
<feature type="transmembrane region" description="Helical" evidence="5">
    <location>
        <begin position="452"/>
        <end position="473"/>
    </location>
</feature>
<feature type="transmembrane region" description="Helical" evidence="5">
    <location>
        <begin position="373"/>
        <end position="403"/>
    </location>
</feature>
<comment type="subcellular location">
    <subcellularLocation>
        <location evidence="1">Membrane</location>
        <topology evidence="1">Multi-pass membrane protein</topology>
    </subcellularLocation>
</comment>
<comment type="caution">
    <text evidence="7">The sequence shown here is derived from an EMBL/GenBank/DDBJ whole genome shotgun (WGS) entry which is preliminary data.</text>
</comment>
<feature type="transmembrane region" description="Helical" evidence="5">
    <location>
        <begin position="246"/>
        <end position="266"/>
    </location>
</feature>
<dbReference type="PIRSF" id="PIRSF006060">
    <property type="entry name" value="AA_transporter"/>
    <property type="match status" value="1"/>
</dbReference>
<dbReference type="InterPro" id="IPR004841">
    <property type="entry name" value="AA-permease/SLC12A_dom"/>
</dbReference>
<feature type="transmembrane region" description="Helical" evidence="5">
    <location>
        <begin position="415"/>
        <end position="440"/>
    </location>
</feature>
<accession>A0A9W6KTZ5</accession>
<dbReference type="GO" id="GO:0016020">
    <property type="term" value="C:membrane"/>
    <property type="evidence" value="ECO:0007669"/>
    <property type="project" value="UniProtKB-SubCell"/>
</dbReference>
<evidence type="ECO:0000256" key="5">
    <source>
        <dbReference type="SAM" id="Phobius"/>
    </source>
</evidence>
<evidence type="ECO:0000259" key="6">
    <source>
        <dbReference type="Pfam" id="PF00324"/>
    </source>
</evidence>
<feature type="transmembrane region" description="Helical" evidence="5">
    <location>
        <begin position="62"/>
        <end position="82"/>
    </location>
</feature>
<dbReference type="Proteomes" id="UP001143480">
    <property type="component" value="Unassembled WGS sequence"/>
</dbReference>
<gene>
    <name evidence="7" type="ORF">GCM10017581_090000</name>
</gene>